<dbReference type="Gene3D" id="2.40.40.10">
    <property type="entry name" value="RlpA-like domain"/>
    <property type="match status" value="1"/>
</dbReference>
<proteinExistence type="predicted"/>
<comment type="caution">
    <text evidence="4">The sequence shown here is derived from an EMBL/GenBank/DDBJ whole genome shotgun (WGS) entry which is preliminary data.</text>
</comment>
<dbReference type="CDD" id="cd22191">
    <property type="entry name" value="DPBB_RlpA_EXP_N-like"/>
    <property type="match status" value="1"/>
</dbReference>
<dbReference type="EMBL" id="JACAZH010000023">
    <property type="protein sequence ID" value="KAF7343617.1"/>
    <property type="molecule type" value="Genomic_DNA"/>
</dbReference>
<protein>
    <recommendedName>
        <fullName evidence="3">RlpA-like protein double-psi beta-barrel domain-containing protein</fullName>
    </recommendedName>
</protein>
<dbReference type="OrthoDB" id="623670at2759"/>
<evidence type="ECO:0000256" key="1">
    <source>
        <dbReference type="ARBA" id="ARBA00022729"/>
    </source>
</evidence>
<dbReference type="InterPro" id="IPR051477">
    <property type="entry name" value="Expansin_CellWall"/>
</dbReference>
<name>A0A8H7CPM1_9AGAR</name>
<organism evidence="4 5">
    <name type="scientific">Mycena sanguinolenta</name>
    <dbReference type="NCBI Taxonomy" id="230812"/>
    <lineage>
        <taxon>Eukaryota</taxon>
        <taxon>Fungi</taxon>
        <taxon>Dikarya</taxon>
        <taxon>Basidiomycota</taxon>
        <taxon>Agaricomycotina</taxon>
        <taxon>Agaricomycetes</taxon>
        <taxon>Agaricomycetidae</taxon>
        <taxon>Agaricales</taxon>
        <taxon>Marasmiineae</taxon>
        <taxon>Mycenaceae</taxon>
        <taxon>Mycena</taxon>
    </lineage>
</organism>
<dbReference type="InterPro" id="IPR036908">
    <property type="entry name" value="RlpA-like_sf"/>
</dbReference>
<evidence type="ECO:0000313" key="4">
    <source>
        <dbReference type="EMBL" id="KAF7343617.1"/>
    </source>
</evidence>
<evidence type="ECO:0000259" key="3">
    <source>
        <dbReference type="Pfam" id="PF03330"/>
    </source>
</evidence>
<reference evidence="4" key="1">
    <citation type="submission" date="2020-05" db="EMBL/GenBank/DDBJ databases">
        <title>Mycena genomes resolve the evolution of fungal bioluminescence.</title>
        <authorList>
            <person name="Tsai I.J."/>
        </authorList>
    </citation>
    <scope>NUCLEOTIDE SEQUENCE</scope>
    <source>
        <strain evidence="4">160909Yilan</strain>
    </source>
</reference>
<dbReference type="SUPFAM" id="SSF50685">
    <property type="entry name" value="Barwin-like endoglucanases"/>
    <property type="match status" value="1"/>
</dbReference>
<dbReference type="Pfam" id="PF03330">
    <property type="entry name" value="DPBB_1"/>
    <property type="match status" value="1"/>
</dbReference>
<evidence type="ECO:0000256" key="2">
    <source>
        <dbReference type="SAM" id="SignalP"/>
    </source>
</evidence>
<accession>A0A8H7CPM1</accession>
<dbReference type="Proteomes" id="UP000623467">
    <property type="component" value="Unassembled WGS sequence"/>
</dbReference>
<dbReference type="AlphaFoldDB" id="A0A8H7CPM1"/>
<keyword evidence="5" id="KW-1185">Reference proteome</keyword>
<sequence length="126" mass="13004">MFSKTFSALLLTALSVSASPALQARQGSGIASYYYPDGGFGACGNVLQNGDFIVALGTDTWAGGAHCGQTINVQYQGRSIQVTVQDLCEGCAARGANGLDLSQGAMAALDPNYINDGIITVTWSFA</sequence>
<gene>
    <name evidence="4" type="ORF">MSAN_01982300</name>
</gene>
<keyword evidence="1 2" id="KW-0732">Signal</keyword>
<feature type="signal peptide" evidence="2">
    <location>
        <begin position="1"/>
        <end position="18"/>
    </location>
</feature>
<dbReference type="InterPro" id="IPR009009">
    <property type="entry name" value="RlpA-like_DPBB"/>
</dbReference>
<feature type="chain" id="PRO_5034534575" description="RlpA-like protein double-psi beta-barrel domain-containing protein" evidence="2">
    <location>
        <begin position="19"/>
        <end position="126"/>
    </location>
</feature>
<dbReference type="PANTHER" id="PTHR31836:SF28">
    <property type="entry name" value="SRCR DOMAIN-CONTAINING PROTEIN-RELATED"/>
    <property type="match status" value="1"/>
</dbReference>
<feature type="domain" description="RlpA-like protein double-psi beta-barrel" evidence="3">
    <location>
        <begin position="28"/>
        <end position="122"/>
    </location>
</feature>
<evidence type="ECO:0000313" key="5">
    <source>
        <dbReference type="Proteomes" id="UP000623467"/>
    </source>
</evidence>
<dbReference type="PANTHER" id="PTHR31836">
    <property type="match status" value="1"/>
</dbReference>